<gene>
    <name evidence="3" type="ORF">D3H65_07485</name>
</gene>
<keyword evidence="1" id="KW-1133">Transmembrane helix</keyword>
<keyword evidence="3" id="KW-0808">Transferase</keyword>
<keyword evidence="3" id="KW-0418">Kinase</keyword>
<dbReference type="PANTHER" id="PTHR34220:SF7">
    <property type="entry name" value="SENSOR HISTIDINE KINASE YPDA"/>
    <property type="match status" value="1"/>
</dbReference>
<dbReference type="InterPro" id="IPR036890">
    <property type="entry name" value="HATPase_C_sf"/>
</dbReference>
<dbReference type="AlphaFoldDB" id="A0A3B7ML49"/>
<dbReference type="GO" id="GO:0016020">
    <property type="term" value="C:membrane"/>
    <property type="evidence" value="ECO:0007669"/>
    <property type="project" value="InterPro"/>
</dbReference>
<dbReference type="EMBL" id="CP032157">
    <property type="protein sequence ID" value="AXY73830.1"/>
    <property type="molecule type" value="Genomic_DNA"/>
</dbReference>
<dbReference type="PANTHER" id="PTHR34220">
    <property type="entry name" value="SENSOR HISTIDINE KINASE YPDA"/>
    <property type="match status" value="1"/>
</dbReference>
<feature type="transmembrane region" description="Helical" evidence="1">
    <location>
        <begin position="83"/>
        <end position="103"/>
    </location>
</feature>
<proteinExistence type="predicted"/>
<feature type="transmembrane region" description="Helical" evidence="1">
    <location>
        <begin position="45"/>
        <end position="63"/>
    </location>
</feature>
<dbReference type="Pfam" id="PF06580">
    <property type="entry name" value="His_kinase"/>
    <property type="match status" value="1"/>
</dbReference>
<feature type="transmembrane region" description="Helical" evidence="1">
    <location>
        <begin position="7"/>
        <end position="25"/>
    </location>
</feature>
<dbReference type="InterPro" id="IPR010559">
    <property type="entry name" value="Sig_transdc_His_kin_internal"/>
</dbReference>
<keyword evidence="4" id="KW-1185">Reference proteome</keyword>
<dbReference type="Gene3D" id="3.30.565.10">
    <property type="entry name" value="Histidine kinase-like ATPase, C-terminal domain"/>
    <property type="match status" value="1"/>
</dbReference>
<organism evidence="3 4">
    <name type="scientific">Paraflavitalea soli</name>
    <dbReference type="NCBI Taxonomy" id="2315862"/>
    <lineage>
        <taxon>Bacteria</taxon>
        <taxon>Pseudomonadati</taxon>
        <taxon>Bacteroidota</taxon>
        <taxon>Chitinophagia</taxon>
        <taxon>Chitinophagales</taxon>
        <taxon>Chitinophagaceae</taxon>
        <taxon>Paraflavitalea</taxon>
    </lineage>
</organism>
<dbReference type="SUPFAM" id="SSF55874">
    <property type="entry name" value="ATPase domain of HSP90 chaperone/DNA topoisomerase II/histidine kinase"/>
    <property type="match status" value="1"/>
</dbReference>
<sequence length="341" mass="39617">MNRRWKYLIPPLYGLLIYATIRLINDTLADDRFWERPLLLNTIEIGFTILMGYLIFYAMQWVFRHFDPFLAKGATTSTIRKELLWVFIVTEVGVNLVMTPMVALTDDGLSWGDFAIINVIPLLYNLIYYAVVRSNKLLKAYIDNKIQLEKITNDHLQTELKFLKAQYHPHFLFNALNTVYFQMDEDVQAAKRSIEKFSGLLRYQLYDQQQTVPLSQEIQYLTNFIELQQVRTSEKLQLKVNFDPALNGQQVYPLLLLPMVENAFKYAGGRYHIDIVARLDGNNLVFTVTNSIPLNMPVKVDSGIGLENLKRRLELLYSGKSSLQTAKQADEFWAELQIKLD</sequence>
<dbReference type="KEGG" id="pseg:D3H65_07485"/>
<keyword evidence="1" id="KW-0812">Transmembrane</keyword>
<evidence type="ECO:0000313" key="3">
    <source>
        <dbReference type="EMBL" id="AXY73830.1"/>
    </source>
</evidence>
<dbReference type="GO" id="GO:0000155">
    <property type="term" value="F:phosphorelay sensor kinase activity"/>
    <property type="evidence" value="ECO:0007669"/>
    <property type="project" value="InterPro"/>
</dbReference>
<dbReference type="RefSeq" id="WP_119049665.1">
    <property type="nucleotide sequence ID" value="NZ_CP032157.1"/>
</dbReference>
<dbReference type="OrthoDB" id="9792992at2"/>
<evidence type="ECO:0000259" key="2">
    <source>
        <dbReference type="Pfam" id="PF06580"/>
    </source>
</evidence>
<evidence type="ECO:0000313" key="4">
    <source>
        <dbReference type="Proteomes" id="UP000263900"/>
    </source>
</evidence>
<accession>A0A3B7ML49</accession>
<evidence type="ECO:0000256" key="1">
    <source>
        <dbReference type="SAM" id="Phobius"/>
    </source>
</evidence>
<dbReference type="InterPro" id="IPR050640">
    <property type="entry name" value="Bact_2-comp_sensor_kinase"/>
</dbReference>
<keyword evidence="1" id="KW-0472">Membrane</keyword>
<feature type="domain" description="Signal transduction histidine kinase internal region" evidence="2">
    <location>
        <begin position="158"/>
        <end position="236"/>
    </location>
</feature>
<feature type="transmembrane region" description="Helical" evidence="1">
    <location>
        <begin position="109"/>
        <end position="131"/>
    </location>
</feature>
<name>A0A3B7ML49_9BACT</name>
<protein>
    <submittedName>
        <fullName evidence="3">Sensor histidine kinase</fullName>
    </submittedName>
</protein>
<reference evidence="3 4" key="1">
    <citation type="submission" date="2018-09" db="EMBL/GenBank/DDBJ databases">
        <title>Genome sequencing of strain 6GH32-13.</title>
        <authorList>
            <person name="Weon H.-Y."/>
            <person name="Heo J."/>
            <person name="Kwon S.-W."/>
        </authorList>
    </citation>
    <scope>NUCLEOTIDE SEQUENCE [LARGE SCALE GENOMIC DNA]</scope>
    <source>
        <strain evidence="3 4">5GH32-13</strain>
    </source>
</reference>
<dbReference type="Proteomes" id="UP000263900">
    <property type="component" value="Chromosome"/>
</dbReference>